<gene>
    <name evidence="12" type="ORF">VIBR0546_21415</name>
</gene>
<dbReference type="EMBL" id="AEVS01000109">
    <property type="protein sequence ID" value="EGA63733.1"/>
    <property type="molecule type" value="Genomic_DNA"/>
</dbReference>
<dbReference type="GO" id="GO:0016627">
    <property type="term" value="F:oxidoreductase activity, acting on the CH-CH group of donors"/>
    <property type="evidence" value="ECO:0007669"/>
    <property type="project" value="InterPro"/>
</dbReference>
<evidence type="ECO:0000256" key="9">
    <source>
        <dbReference type="ARBA" id="ARBA00031155"/>
    </source>
</evidence>
<keyword evidence="8" id="KW-0503">Monooxygenase</keyword>
<keyword evidence="13" id="KW-1185">Reference proteome</keyword>
<keyword evidence="3" id="KW-0216">Detoxification</keyword>
<organism evidence="12 13">
    <name type="scientific">Vibrio brasiliensis LMG 20546</name>
    <dbReference type="NCBI Taxonomy" id="945543"/>
    <lineage>
        <taxon>Bacteria</taxon>
        <taxon>Pseudomonadati</taxon>
        <taxon>Pseudomonadota</taxon>
        <taxon>Gammaproteobacteria</taxon>
        <taxon>Vibrionales</taxon>
        <taxon>Vibrionaceae</taxon>
        <taxon>Vibrio</taxon>
        <taxon>Vibrio oreintalis group</taxon>
    </lineage>
</organism>
<dbReference type="eggNOG" id="COG2070">
    <property type="taxonomic scope" value="Bacteria"/>
</dbReference>
<evidence type="ECO:0000256" key="7">
    <source>
        <dbReference type="ARBA" id="ARBA00023002"/>
    </source>
</evidence>
<dbReference type="PROSITE" id="PS00912">
    <property type="entry name" value="DHODEHASE_2"/>
    <property type="match status" value="1"/>
</dbReference>
<dbReference type="Gene3D" id="3.20.20.70">
    <property type="entry name" value="Aldolase class I"/>
    <property type="match status" value="1"/>
</dbReference>
<keyword evidence="5" id="KW-0288">FMN</keyword>
<dbReference type="GO" id="GO:0018580">
    <property type="term" value="F:nitronate monooxygenase activity"/>
    <property type="evidence" value="ECO:0007669"/>
    <property type="project" value="InterPro"/>
</dbReference>
<sequence length="348" mass="37211">MYQDFKDLLGTELPIIQSPMAGVQGSALTIAVSQAGGLGSLPCGMLSIDQIVDEIMAIQAGTDLPYNLNFFSHQPVPYDEKRQSQWQHALQPYFNELKLESPANSSGSSRVPFSHDIADAIEAFKPPIISFHFGLPEQGLLKRVQGWGTKVVSSATTVAEAVWLEQQGVDAIIAQGVEAGGHRAMFMSDDLTTQMGLMALLPRILDRVQVPVIAAGGIGDSLGVKSVLSMGATAAQVGTAYLLCDEAKTSALHRAAIKSDQSLHTALTNIFSGKPARGIVNRAIKELGPMSDTVPDFPYASIEMTQLRGVAEQQSSDDFTPLWCGQNTLGCREVSAKVLTKALAEKIV</sequence>
<dbReference type="InterPro" id="IPR013785">
    <property type="entry name" value="Aldolase_TIM"/>
</dbReference>
<reference evidence="12 13" key="1">
    <citation type="journal article" date="2012" name="Int. J. Syst. Evol. Microbiol.">
        <title>Vibrio caribbeanicus sp. nov., isolated from the marine sponge Scleritoderma cyanea.</title>
        <authorList>
            <person name="Hoffmann M."/>
            <person name="Monday S.R."/>
            <person name="Allard M.W."/>
            <person name="Strain E.A."/>
            <person name="Whittaker P."/>
            <person name="Naum M."/>
            <person name="McCarthy P.J."/>
            <person name="Lopez J.V."/>
            <person name="Fischer M."/>
            <person name="Brown E.W."/>
        </authorList>
    </citation>
    <scope>NUCLEOTIDE SEQUENCE [LARGE SCALE GENOMIC DNA]</scope>
    <source>
        <strain evidence="12 13">LMG 20546</strain>
    </source>
</reference>
<dbReference type="InterPro" id="IPR004136">
    <property type="entry name" value="NMO"/>
</dbReference>
<keyword evidence="4" id="KW-0285">Flavoprotein</keyword>
<evidence type="ECO:0000256" key="11">
    <source>
        <dbReference type="ARBA" id="ARBA00067136"/>
    </source>
</evidence>
<evidence type="ECO:0000256" key="2">
    <source>
        <dbReference type="ARBA" id="ARBA00009881"/>
    </source>
</evidence>
<comment type="catalytic activity">
    <reaction evidence="10">
        <text>3 propionate 3-nitronate + 3 O2 + H2O = 3 3-oxopropanoate + 2 nitrate + nitrite + H2O2 + 3 H(+)</text>
        <dbReference type="Rhea" id="RHEA:57332"/>
        <dbReference type="ChEBI" id="CHEBI:15377"/>
        <dbReference type="ChEBI" id="CHEBI:15378"/>
        <dbReference type="ChEBI" id="CHEBI:15379"/>
        <dbReference type="ChEBI" id="CHEBI:16240"/>
        <dbReference type="ChEBI" id="CHEBI:16301"/>
        <dbReference type="ChEBI" id="CHEBI:17632"/>
        <dbReference type="ChEBI" id="CHEBI:33190"/>
        <dbReference type="ChEBI" id="CHEBI:136067"/>
    </reaction>
</comment>
<dbReference type="PANTHER" id="PTHR42747:SF3">
    <property type="entry name" value="NITRONATE MONOOXYGENASE-RELATED"/>
    <property type="match status" value="1"/>
</dbReference>
<dbReference type="Pfam" id="PF03060">
    <property type="entry name" value="NMO"/>
    <property type="match status" value="1"/>
</dbReference>
<name>E8LZY6_9VIBR</name>
<evidence type="ECO:0000313" key="12">
    <source>
        <dbReference type="EMBL" id="EGA63733.1"/>
    </source>
</evidence>
<evidence type="ECO:0000313" key="13">
    <source>
        <dbReference type="Proteomes" id="UP000004371"/>
    </source>
</evidence>
<dbReference type="STRING" id="945543.VIBR0546_21415"/>
<comment type="caution">
    <text evidence="12">The sequence shown here is derived from an EMBL/GenBank/DDBJ whole genome shotgun (WGS) entry which is preliminary data.</text>
</comment>
<dbReference type="CDD" id="cd04730">
    <property type="entry name" value="NPD_like"/>
    <property type="match status" value="1"/>
</dbReference>
<evidence type="ECO:0000256" key="8">
    <source>
        <dbReference type="ARBA" id="ARBA00023033"/>
    </source>
</evidence>
<dbReference type="SUPFAM" id="SSF51412">
    <property type="entry name" value="Inosine monophosphate dehydrogenase (IMPDH)"/>
    <property type="match status" value="1"/>
</dbReference>
<evidence type="ECO:0000256" key="4">
    <source>
        <dbReference type="ARBA" id="ARBA00022630"/>
    </source>
</evidence>
<comment type="cofactor">
    <cofactor evidence="1">
        <name>FMN</name>
        <dbReference type="ChEBI" id="CHEBI:58210"/>
    </cofactor>
</comment>
<accession>E8LZY6</accession>
<evidence type="ECO:0000256" key="10">
    <source>
        <dbReference type="ARBA" id="ARBA00049401"/>
    </source>
</evidence>
<dbReference type="RefSeq" id="WP_006881401.1">
    <property type="nucleotide sequence ID" value="NZ_AEVS01000109.1"/>
</dbReference>
<evidence type="ECO:0000256" key="3">
    <source>
        <dbReference type="ARBA" id="ARBA00022575"/>
    </source>
</evidence>
<dbReference type="AlphaFoldDB" id="E8LZY6"/>
<keyword evidence="6" id="KW-0547">Nucleotide-binding</keyword>
<dbReference type="GO" id="GO:0000166">
    <property type="term" value="F:nucleotide binding"/>
    <property type="evidence" value="ECO:0007669"/>
    <property type="project" value="UniProtKB-KW"/>
</dbReference>
<evidence type="ECO:0000256" key="5">
    <source>
        <dbReference type="ARBA" id="ARBA00022643"/>
    </source>
</evidence>
<dbReference type="GO" id="GO:0009636">
    <property type="term" value="P:response to toxic substance"/>
    <property type="evidence" value="ECO:0007669"/>
    <property type="project" value="UniProtKB-KW"/>
</dbReference>
<comment type="similarity">
    <text evidence="2">Belongs to the nitronate monooxygenase family. NMO class I subfamily.</text>
</comment>
<evidence type="ECO:0000256" key="1">
    <source>
        <dbReference type="ARBA" id="ARBA00001917"/>
    </source>
</evidence>
<proteinExistence type="inferred from homology"/>
<evidence type="ECO:0000256" key="6">
    <source>
        <dbReference type="ARBA" id="ARBA00022741"/>
    </source>
</evidence>
<dbReference type="InterPro" id="IPR001295">
    <property type="entry name" value="Dihydroorotate_DH_CS"/>
</dbReference>
<dbReference type="Proteomes" id="UP000004371">
    <property type="component" value="Unassembled WGS sequence"/>
</dbReference>
<keyword evidence="7" id="KW-0560">Oxidoreductase</keyword>
<dbReference type="OrthoDB" id="9778912at2"/>
<dbReference type="GO" id="GO:0006207">
    <property type="term" value="P:'de novo' pyrimidine nucleobase biosynthetic process"/>
    <property type="evidence" value="ECO:0007669"/>
    <property type="project" value="InterPro"/>
</dbReference>
<dbReference type="PANTHER" id="PTHR42747">
    <property type="entry name" value="NITRONATE MONOOXYGENASE-RELATED"/>
    <property type="match status" value="1"/>
</dbReference>
<dbReference type="FunFam" id="3.20.20.70:FF:000154">
    <property type="entry name" value="Probable nitronate monooxygenase"/>
    <property type="match status" value="1"/>
</dbReference>
<protein>
    <recommendedName>
        <fullName evidence="11">Nitronate monooxygenase</fullName>
    </recommendedName>
    <alternativeName>
        <fullName evidence="9">Propionate 3-nitronate monooxygenase</fullName>
    </alternativeName>
</protein>